<dbReference type="SUPFAM" id="SSF53474">
    <property type="entry name" value="alpha/beta-Hydrolases"/>
    <property type="match status" value="1"/>
</dbReference>
<proteinExistence type="predicted"/>
<dbReference type="RefSeq" id="WP_073130024.1">
    <property type="nucleotide sequence ID" value="NZ_FQZF01000002.1"/>
</dbReference>
<dbReference type="InterPro" id="IPR013094">
    <property type="entry name" value="AB_hydrolase_3"/>
</dbReference>
<keyword evidence="4" id="KW-1185">Reference proteome</keyword>
<accession>A0A1M6AA65</accession>
<evidence type="ECO:0000313" key="3">
    <source>
        <dbReference type="EMBL" id="SHI33318.1"/>
    </source>
</evidence>
<dbReference type="InterPro" id="IPR029058">
    <property type="entry name" value="AB_hydrolase_fold"/>
</dbReference>
<dbReference type="Gene3D" id="3.40.50.1820">
    <property type="entry name" value="alpha/beta hydrolase"/>
    <property type="match status" value="1"/>
</dbReference>
<dbReference type="GO" id="GO:0016787">
    <property type="term" value="F:hydrolase activity"/>
    <property type="evidence" value="ECO:0007669"/>
    <property type="project" value="UniProtKB-KW"/>
</dbReference>
<feature type="domain" description="Alpha/beta hydrolase fold-3" evidence="2">
    <location>
        <begin position="63"/>
        <end position="238"/>
    </location>
</feature>
<gene>
    <name evidence="3" type="ORF">SAMN02745194_00049</name>
</gene>
<dbReference type="InterPro" id="IPR050300">
    <property type="entry name" value="GDXG_lipolytic_enzyme"/>
</dbReference>
<name>A0A1M6AA65_9PROT</name>
<dbReference type="Proteomes" id="UP000184387">
    <property type="component" value="Unassembled WGS sequence"/>
</dbReference>
<evidence type="ECO:0000313" key="4">
    <source>
        <dbReference type="Proteomes" id="UP000184387"/>
    </source>
</evidence>
<keyword evidence="1" id="KW-0378">Hydrolase</keyword>
<evidence type="ECO:0000259" key="2">
    <source>
        <dbReference type="Pfam" id="PF07859"/>
    </source>
</evidence>
<organism evidence="3 4">
    <name type="scientific">Muricoccus roseus</name>
    <dbReference type="NCBI Taxonomy" id="198092"/>
    <lineage>
        <taxon>Bacteria</taxon>
        <taxon>Pseudomonadati</taxon>
        <taxon>Pseudomonadota</taxon>
        <taxon>Alphaproteobacteria</taxon>
        <taxon>Acetobacterales</taxon>
        <taxon>Roseomonadaceae</taxon>
        <taxon>Muricoccus</taxon>
    </lineage>
</organism>
<evidence type="ECO:0000256" key="1">
    <source>
        <dbReference type="ARBA" id="ARBA00022801"/>
    </source>
</evidence>
<dbReference type="EMBL" id="FQZF01000002">
    <property type="protein sequence ID" value="SHI33318.1"/>
    <property type="molecule type" value="Genomic_DNA"/>
</dbReference>
<dbReference type="Pfam" id="PF07859">
    <property type="entry name" value="Abhydrolase_3"/>
    <property type="match status" value="1"/>
</dbReference>
<dbReference type="PANTHER" id="PTHR48081">
    <property type="entry name" value="AB HYDROLASE SUPERFAMILY PROTEIN C4A8.06C"/>
    <property type="match status" value="1"/>
</dbReference>
<dbReference type="AlphaFoldDB" id="A0A1M6AA65"/>
<reference evidence="3 4" key="1">
    <citation type="submission" date="2016-11" db="EMBL/GenBank/DDBJ databases">
        <authorList>
            <person name="Jaros S."/>
            <person name="Januszkiewicz K."/>
            <person name="Wedrychowicz H."/>
        </authorList>
    </citation>
    <scope>NUCLEOTIDE SEQUENCE [LARGE SCALE GENOMIC DNA]</scope>
    <source>
        <strain evidence="3 4">DSM 14916</strain>
    </source>
</reference>
<dbReference type="OrthoDB" id="9771666at2"/>
<dbReference type="STRING" id="198092.SAMN02745194_00049"/>
<dbReference type="PANTHER" id="PTHR48081:SF33">
    <property type="entry name" value="KYNURENINE FORMAMIDASE"/>
    <property type="match status" value="1"/>
</dbReference>
<sequence length="264" mass="28235">MDPVWEYMTGQARPGHPALISAFEQEGEESLVLGPALDLPYGAHARERFDFYAAPGPWRGTLAYFHAGYWQFRDKAQFRFLAPLFLARGLDVAMVNYPLCPDVSLPVLLESARRAVPAVLAHAASLGRGGQALVAAGHSAGGQIVAELALSDWGAAKPIAAIAALSGVFDLEPLLATPLNDRLRLDQATARAMSSVLRVRAGLPPALFAVGRAETPAFLEQNDRMCRAWAAAGNSSSAYVSPSSDHFSLLRDPVLIDRVASLFG</sequence>
<protein>
    <submittedName>
        <fullName evidence="3">Arylformamidase</fullName>
    </submittedName>
</protein>